<organism evidence="2 3">
    <name type="scientific">Agathobacter rectalis</name>
    <dbReference type="NCBI Taxonomy" id="39491"/>
    <lineage>
        <taxon>Bacteria</taxon>
        <taxon>Bacillati</taxon>
        <taxon>Bacillota</taxon>
        <taxon>Clostridia</taxon>
        <taxon>Lachnospirales</taxon>
        <taxon>Lachnospiraceae</taxon>
        <taxon>Agathobacter</taxon>
    </lineage>
</organism>
<evidence type="ECO:0008006" key="4">
    <source>
        <dbReference type="Google" id="ProtNLM"/>
    </source>
</evidence>
<accession>A0A413Q2T4</accession>
<comment type="caution">
    <text evidence="2">The sequence shown here is derived from an EMBL/GenBank/DDBJ whole genome shotgun (WGS) entry which is preliminary data.</text>
</comment>
<evidence type="ECO:0000313" key="3">
    <source>
        <dbReference type="Proteomes" id="UP000283721"/>
    </source>
</evidence>
<protein>
    <recommendedName>
        <fullName evidence="4">DUF1788 domain-containing protein</fullName>
    </recommendedName>
</protein>
<proteinExistence type="predicted"/>
<feature type="coiled-coil region" evidence="1">
    <location>
        <begin position="3"/>
        <end position="30"/>
    </location>
</feature>
<evidence type="ECO:0000313" key="2">
    <source>
        <dbReference type="EMBL" id="RGZ88027.1"/>
    </source>
</evidence>
<dbReference type="AlphaFoldDB" id="A0A413Q2T4"/>
<dbReference type="Proteomes" id="UP000283721">
    <property type="component" value="Unassembled WGS sequence"/>
</dbReference>
<sequence>MSVSKIEAKIKDLEQAVQAYNKNNIKLSANGGNSILFMCPPVEESEYIAVMKKTLNSEKYMFLDMNDLLVKFVEENADEIKMKFDFLRNSSNQIFKLPQGEEGNDLFGMIIEEIVSAYDAGKIPVLIRVGALNGTDIENIHIMENKTVMNGKKPLVILYPAENKNQEIMFLGIRPASKYRCMVIGGN</sequence>
<name>A0A413Q2T4_9FIRM</name>
<reference evidence="2 3" key="1">
    <citation type="submission" date="2018-08" db="EMBL/GenBank/DDBJ databases">
        <title>A genome reference for cultivated species of the human gut microbiota.</title>
        <authorList>
            <person name="Zou Y."/>
            <person name="Xue W."/>
            <person name="Luo G."/>
        </authorList>
    </citation>
    <scope>NUCLEOTIDE SEQUENCE [LARGE SCALE GENOMIC DNA]</scope>
    <source>
        <strain evidence="2 3">AM47-6BH</strain>
    </source>
</reference>
<keyword evidence="1" id="KW-0175">Coiled coil</keyword>
<dbReference type="EMBL" id="QSES01000049">
    <property type="protein sequence ID" value="RGZ88027.1"/>
    <property type="molecule type" value="Genomic_DNA"/>
</dbReference>
<gene>
    <name evidence="2" type="ORF">DW967_16250</name>
</gene>
<evidence type="ECO:0000256" key="1">
    <source>
        <dbReference type="SAM" id="Coils"/>
    </source>
</evidence>